<reference evidence="3 4" key="1">
    <citation type="submission" date="2018-06" db="EMBL/GenBank/DDBJ databases">
        <authorList>
            <consortium name="Pathogen Informatics"/>
            <person name="Doyle S."/>
        </authorList>
    </citation>
    <scope>NUCLEOTIDE SEQUENCE [LARGE SCALE GENOMIC DNA]</scope>
    <source>
        <strain evidence="3 4">NCTC13350</strain>
    </source>
</reference>
<proteinExistence type="inferred from homology"/>
<evidence type="ECO:0000313" key="3">
    <source>
        <dbReference type="EMBL" id="SUB01512.1"/>
    </source>
</evidence>
<dbReference type="NCBIfam" id="TIGR02606">
    <property type="entry name" value="antidote_CC2985"/>
    <property type="match status" value="1"/>
</dbReference>
<evidence type="ECO:0000313" key="4">
    <source>
        <dbReference type="Proteomes" id="UP000255000"/>
    </source>
</evidence>
<name>A0A378ZWA1_9HYPH</name>
<dbReference type="Gene3D" id="6.10.10.120">
    <property type="entry name" value="Antitoxin ParD1-like"/>
    <property type="match status" value="1"/>
</dbReference>
<dbReference type="EMBL" id="UGSK01000001">
    <property type="protein sequence ID" value="SUB01512.1"/>
    <property type="molecule type" value="Genomic_DNA"/>
</dbReference>
<dbReference type="PANTHER" id="PTHR36582:SF2">
    <property type="entry name" value="ANTITOXIN PARD"/>
    <property type="match status" value="1"/>
</dbReference>
<keyword evidence="2" id="KW-1277">Toxin-antitoxin system</keyword>
<dbReference type="SUPFAM" id="SSF47598">
    <property type="entry name" value="Ribbon-helix-helix"/>
    <property type="match status" value="1"/>
</dbReference>
<gene>
    <name evidence="3" type="primary">parD4_3</name>
    <name evidence="3" type="ORF">NCTC13350_02453</name>
</gene>
<dbReference type="GO" id="GO:0006355">
    <property type="term" value="P:regulation of DNA-templated transcription"/>
    <property type="evidence" value="ECO:0007669"/>
    <property type="project" value="InterPro"/>
</dbReference>
<evidence type="ECO:0000256" key="1">
    <source>
        <dbReference type="ARBA" id="ARBA00008580"/>
    </source>
</evidence>
<dbReference type="InterPro" id="IPR022789">
    <property type="entry name" value="ParD"/>
</dbReference>
<sequence>MATMTVSLPDPVKEWMEEQARTGHYANASDYVLDLIRKDQERSNKIAAMQRHVDEGLQSGLGSRLKEELFAAALTRTAAPRGG</sequence>
<dbReference type="PANTHER" id="PTHR36582">
    <property type="entry name" value="ANTITOXIN PARD"/>
    <property type="match status" value="1"/>
</dbReference>
<dbReference type="InterPro" id="IPR038296">
    <property type="entry name" value="ParD_sf"/>
</dbReference>
<accession>A0A378ZWA1</accession>
<dbReference type="OrthoDB" id="9811310at2"/>
<evidence type="ECO:0000256" key="2">
    <source>
        <dbReference type="ARBA" id="ARBA00022649"/>
    </source>
</evidence>
<comment type="similarity">
    <text evidence="1">Belongs to the ParD antitoxin family.</text>
</comment>
<dbReference type="Proteomes" id="UP000255000">
    <property type="component" value="Unassembled WGS sequence"/>
</dbReference>
<dbReference type="InterPro" id="IPR010985">
    <property type="entry name" value="Ribbon_hlx_hlx"/>
</dbReference>
<dbReference type="RefSeq" id="WP_026355760.1">
    <property type="nucleotide sequence ID" value="NZ_UGSK01000001.1"/>
</dbReference>
<dbReference type="CDD" id="cd22231">
    <property type="entry name" value="RHH_NikR_HicB-like"/>
    <property type="match status" value="1"/>
</dbReference>
<dbReference type="AlphaFoldDB" id="A0A378ZWA1"/>
<organism evidence="3 4">
    <name type="scientific">Pannonibacter phragmitetus</name>
    <dbReference type="NCBI Taxonomy" id="121719"/>
    <lineage>
        <taxon>Bacteria</taxon>
        <taxon>Pseudomonadati</taxon>
        <taxon>Pseudomonadota</taxon>
        <taxon>Alphaproteobacteria</taxon>
        <taxon>Hyphomicrobiales</taxon>
        <taxon>Stappiaceae</taxon>
        <taxon>Pannonibacter</taxon>
    </lineage>
</organism>
<protein>
    <submittedName>
        <fullName evidence="3">Antitoxin ParD4</fullName>
    </submittedName>
</protein>